<evidence type="ECO:0000313" key="2">
    <source>
        <dbReference type="Proteomes" id="UP001056937"/>
    </source>
</evidence>
<dbReference type="InterPro" id="IPR051913">
    <property type="entry name" value="GH2_Domain-Containing"/>
</dbReference>
<evidence type="ECO:0000313" key="1">
    <source>
        <dbReference type="EMBL" id="USI74475.1"/>
    </source>
</evidence>
<dbReference type="RefSeq" id="WP_252168278.1">
    <property type="nucleotide sequence ID" value="NZ_CP084930.1"/>
</dbReference>
<gene>
    <name evidence="1" type="ORF">LHA26_03135</name>
</gene>
<reference evidence="1" key="1">
    <citation type="journal article" date="2022" name="Toxins">
        <title>Genomic Analysis of Sphingopyxis sp. USTB-05 for Biodegrading Cyanobacterial Hepatotoxins.</title>
        <authorList>
            <person name="Liu C."/>
            <person name="Xu Q."/>
            <person name="Zhao Z."/>
            <person name="Zhang H."/>
            <person name="Liu X."/>
            <person name="Yin C."/>
            <person name="Liu Y."/>
            <person name="Yan H."/>
        </authorList>
    </citation>
    <scope>NUCLEOTIDE SEQUENCE</scope>
    <source>
        <strain evidence="1">NBD5</strain>
    </source>
</reference>
<dbReference type="EMBL" id="CP084930">
    <property type="protein sequence ID" value="USI74475.1"/>
    <property type="molecule type" value="Genomic_DNA"/>
</dbReference>
<keyword evidence="2" id="KW-1185">Reference proteome</keyword>
<dbReference type="SUPFAM" id="SSF49785">
    <property type="entry name" value="Galactose-binding domain-like"/>
    <property type="match status" value="1"/>
</dbReference>
<dbReference type="Proteomes" id="UP001056937">
    <property type="component" value="Chromosome 1"/>
</dbReference>
<proteinExistence type="predicted"/>
<dbReference type="Gene3D" id="2.60.120.260">
    <property type="entry name" value="Galactose-binding domain-like"/>
    <property type="match status" value="1"/>
</dbReference>
<dbReference type="InterPro" id="IPR008979">
    <property type="entry name" value="Galactose-bd-like_sf"/>
</dbReference>
<accession>A0ABY4XC61</accession>
<evidence type="ECO:0008006" key="3">
    <source>
        <dbReference type="Google" id="ProtNLM"/>
    </source>
</evidence>
<sequence length="940" mass="104440">MPLVAAHSAGGADSRTLDQHWRVALDPGDRGTGDGWFARVLQDMVELPGSLEQAGIGNRPSVDTPWTGDLNDKSFFTSPDYARYRDPAAFKFPYFLQPSHWYRGAAWYQREIDIPADWDGKSIELFLERAHWETRVWIDGRSFGANQALHVPHRYRLGALAPGRHRLTIRVDNRMIVEIGHNGHGVTDHTQGNWNGITGRIELRADGPHWFEGVELHPDLPNRTLVVRGRVAAIGKGRRAQMVQLEAGGRTSQAALDWAEDGAAFDARLAFDAGEAEALRPWSEFTPVLHRATLSLGDGTRWEGLYGWRDLRGGPEGFTLNGRPLMLRGTLECAIWPLTGHPPTTRPEWDRLMQRVRDYGLNHLRFHSYCPPAAAFEAADAAGIYLQIETVWANQSVAIGQGQPVDRWVYDETERVLAEHGNHPSFLLMSHGNEPGEGSGGKPAEARRDAFLAGYVRHFRARDPRRFWTAGTGWPLLPESQYHVTPTPRIQDWGAGLHSRINGKPPETQTDYRDFIARYAAPVVSHEIGEWCVYPNLDERPKYSGYLKPKNFDIFEDRLRANGLLPLASAFVRSSGKLQVQCYKEDIESALRTPGMGGFQLLGVQDFPGQGTALVGIADPFWDEKAYVTAAAFRRFCAPTVPLVRMASRIARAGADFAFTIDIAHFGATALDEAEIGWTIRTEEGAMLAEGRFPGRRIPIGNAPLDLAVKCPLSAPRATAARLEVTVRQGARQIAANDWDIWIYPARPTPSLRAVDRLRHASGFDAETLRHLEEGGDALIGLHPKTIANYAETPVKLGFSSLFWNTAWTGRQPPTTLGLLCDPEHPALAHFPTEAHSNWQWWYLIHRAGALRLDLLPPGLSPIVRIIDDWVTARPLALMIEAQLGRGRAIVCGFSTRAEDCADPVSQQMIASLSAYMQGGAFAPRTRVTSEQLRRLTVAG</sequence>
<dbReference type="InterPro" id="IPR017853">
    <property type="entry name" value="GH"/>
</dbReference>
<dbReference type="SUPFAM" id="SSF51445">
    <property type="entry name" value="(Trans)glycosidases"/>
    <property type="match status" value="1"/>
</dbReference>
<dbReference type="Gene3D" id="3.20.20.80">
    <property type="entry name" value="Glycosidases"/>
    <property type="match status" value="1"/>
</dbReference>
<dbReference type="PANTHER" id="PTHR42732:SF1">
    <property type="entry name" value="BETA-MANNOSIDASE"/>
    <property type="match status" value="1"/>
</dbReference>
<dbReference type="PANTHER" id="PTHR42732">
    <property type="entry name" value="BETA-GALACTOSIDASE"/>
    <property type="match status" value="1"/>
</dbReference>
<protein>
    <recommendedName>
        <fullName evidence="3">Glycoside hydrolase</fullName>
    </recommendedName>
</protein>
<organism evidence="1 2">
    <name type="scientific">Sphingomonas morindae</name>
    <dbReference type="NCBI Taxonomy" id="1541170"/>
    <lineage>
        <taxon>Bacteria</taxon>
        <taxon>Pseudomonadati</taxon>
        <taxon>Pseudomonadota</taxon>
        <taxon>Alphaproteobacteria</taxon>
        <taxon>Sphingomonadales</taxon>
        <taxon>Sphingomonadaceae</taxon>
        <taxon>Sphingomonas</taxon>
    </lineage>
</organism>
<name>A0ABY4XC61_9SPHN</name>